<organism evidence="4">
    <name type="scientific">Davidia involucrata</name>
    <name type="common">Dove tree</name>
    <dbReference type="NCBI Taxonomy" id="16924"/>
    <lineage>
        <taxon>Eukaryota</taxon>
        <taxon>Viridiplantae</taxon>
        <taxon>Streptophyta</taxon>
        <taxon>Embryophyta</taxon>
        <taxon>Tracheophyta</taxon>
        <taxon>Spermatophyta</taxon>
        <taxon>Magnoliopsida</taxon>
        <taxon>eudicotyledons</taxon>
        <taxon>Gunneridae</taxon>
        <taxon>Pentapetalae</taxon>
        <taxon>asterids</taxon>
        <taxon>Cornales</taxon>
        <taxon>Nyssaceae</taxon>
        <taxon>Davidia</taxon>
    </lineage>
</organism>
<evidence type="ECO:0000313" key="4">
    <source>
        <dbReference type="EMBL" id="MPA62963.1"/>
    </source>
</evidence>
<dbReference type="InterPro" id="IPR001878">
    <property type="entry name" value="Znf_CCHC"/>
</dbReference>
<dbReference type="InterPro" id="IPR013103">
    <property type="entry name" value="RVT_2"/>
</dbReference>
<dbReference type="EMBL" id="GHES01032404">
    <property type="protein sequence ID" value="MPA62963.1"/>
    <property type="molecule type" value="Transcribed_RNA"/>
</dbReference>
<accession>A0A5B7B6K2</accession>
<dbReference type="Pfam" id="PF07727">
    <property type="entry name" value="RVT_2"/>
    <property type="match status" value="1"/>
</dbReference>
<dbReference type="PROSITE" id="PS50158">
    <property type="entry name" value="ZF_CCHC"/>
    <property type="match status" value="1"/>
</dbReference>
<evidence type="ECO:0000256" key="2">
    <source>
        <dbReference type="SAM" id="MobiDB-lite"/>
    </source>
</evidence>
<name>A0A5B7B6K2_DAVIN</name>
<dbReference type="InterPro" id="IPR054722">
    <property type="entry name" value="PolX-like_BBD"/>
</dbReference>
<dbReference type="Pfam" id="PF14223">
    <property type="entry name" value="Retrotran_gag_2"/>
    <property type="match status" value="1"/>
</dbReference>
<dbReference type="InterPro" id="IPR036875">
    <property type="entry name" value="Znf_CCHC_sf"/>
</dbReference>
<feature type="compositionally biased region" description="Polar residues" evidence="2">
    <location>
        <begin position="115"/>
        <end position="126"/>
    </location>
</feature>
<proteinExistence type="predicted"/>
<dbReference type="GO" id="GO:0003676">
    <property type="term" value="F:nucleic acid binding"/>
    <property type="evidence" value="ECO:0007669"/>
    <property type="project" value="InterPro"/>
</dbReference>
<evidence type="ECO:0000259" key="3">
    <source>
        <dbReference type="PROSITE" id="PS50158"/>
    </source>
</evidence>
<reference evidence="4" key="1">
    <citation type="submission" date="2019-08" db="EMBL/GenBank/DDBJ databases">
        <title>Reference gene set and small RNA set construction with multiple tissues from Davidia involucrata Baill.</title>
        <authorList>
            <person name="Yang H."/>
            <person name="Zhou C."/>
            <person name="Li G."/>
            <person name="Wang J."/>
            <person name="Gao P."/>
            <person name="Wang M."/>
            <person name="Wang R."/>
            <person name="Zhao Y."/>
        </authorList>
    </citation>
    <scope>NUCLEOTIDE SEQUENCE</scope>
    <source>
        <tissue evidence="4">Mixed with DoveR01_LX</tissue>
    </source>
</reference>
<gene>
    <name evidence="4" type="ORF">Din_032404</name>
</gene>
<keyword evidence="1" id="KW-0862">Zinc</keyword>
<keyword evidence="1" id="KW-0479">Metal-binding</keyword>
<feature type="domain" description="CCHC-type" evidence="3">
    <location>
        <begin position="180"/>
        <end position="194"/>
    </location>
</feature>
<keyword evidence="1" id="KW-0863">Zinc-finger</keyword>
<sequence>MKKKHKGSARAKRQQLQTLRSEFEMLRMKSGESVADYFSRTMGIVNKMRIHGDKTEDVTIIEKILRSMTPKFNFVVCSIEESKDIDELSIEELQGSLQVHELKINQQEKEEQALKASTNNHSSTPNRGRGRGRVNQDRKNLHQTSEDNQFHDFQRRGRGRGGHHSTANRPKSRDKYNVECFRCHRYGHYRSECRMNLNKNRGEKSNFAEKEEEVSLLMVCHTKEETHNNLWYLDTGCSNHMCGEKSAFSDLDESFRDSVKFGDNSRVSVMGKGKVSIQTKGNLVQTISNVLFVPDLRTNLLSVGQLQEKGYEISIKDEVCRIEDEKLDLIYTGNDRAMFEKFKKSMMIEFDMSDLGMLHYFLGIEVVQSATGIFISQKKYVREILDRFQMKNCNSVNTPTEFGLKLNKDHEGKKVDGTLYKQIVGV</sequence>
<protein>
    <recommendedName>
        <fullName evidence="3">CCHC-type domain-containing protein</fullName>
    </recommendedName>
</protein>
<dbReference type="PANTHER" id="PTHR35317">
    <property type="entry name" value="OS04G0629600 PROTEIN"/>
    <property type="match status" value="1"/>
</dbReference>
<dbReference type="PANTHER" id="PTHR35317:SF27">
    <property type="entry name" value="RETROVIRUS-RELATED POL POLYPROTEIN FROM TRANSPOSON TNT 1-94"/>
    <property type="match status" value="1"/>
</dbReference>
<dbReference type="Pfam" id="PF22936">
    <property type="entry name" value="Pol_BBD"/>
    <property type="match status" value="1"/>
</dbReference>
<evidence type="ECO:0000256" key="1">
    <source>
        <dbReference type="PROSITE-ProRule" id="PRU00047"/>
    </source>
</evidence>
<dbReference type="GO" id="GO:0008270">
    <property type="term" value="F:zinc ion binding"/>
    <property type="evidence" value="ECO:0007669"/>
    <property type="project" value="UniProtKB-KW"/>
</dbReference>
<dbReference type="AlphaFoldDB" id="A0A5B7B6K2"/>
<feature type="region of interest" description="Disordered" evidence="2">
    <location>
        <begin position="108"/>
        <end position="171"/>
    </location>
</feature>
<dbReference type="SUPFAM" id="SSF57756">
    <property type="entry name" value="Retrovirus zinc finger-like domains"/>
    <property type="match status" value="1"/>
</dbReference>
<feature type="compositionally biased region" description="Basic and acidic residues" evidence="2">
    <location>
        <begin position="134"/>
        <end position="155"/>
    </location>
</feature>